<protein>
    <submittedName>
        <fullName evidence="4">Fungal-specific transcription factor domain-containing protein</fullName>
    </submittedName>
</protein>
<dbReference type="GO" id="GO:0005634">
    <property type="term" value="C:nucleus"/>
    <property type="evidence" value="ECO:0007669"/>
    <property type="project" value="UniProtKB-SubCell"/>
</dbReference>
<dbReference type="Pfam" id="PF04082">
    <property type="entry name" value="Fungal_trans"/>
    <property type="match status" value="1"/>
</dbReference>
<evidence type="ECO:0000313" key="4">
    <source>
        <dbReference type="EMBL" id="KAF9468867.1"/>
    </source>
</evidence>
<proteinExistence type="predicted"/>
<reference evidence="4" key="1">
    <citation type="submission" date="2020-11" db="EMBL/GenBank/DDBJ databases">
        <authorList>
            <consortium name="DOE Joint Genome Institute"/>
            <person name="Ahrendt S."/>
            <person name="Riley R."/>
            <person name="Andreopoulos W."/>
            <person name="Labutti K."/>
            <person name="Pangilinan J."/>
            <person name="Ruiz-Duenas F.J."/>
            <person name="Barrasa J.M."/>
            <person name="Sanchez-Garcia M."/>
            <person name="Camarero S."/>
            <person name="Miyauchi S."/>
            <person name="Serrano A."/>
            <person name="Linde D."/>
            <person name="Babiker R."/>
            <person name="Drula E."/>
            <person name="Ayuso-Fernandez I."/>
            <person name="Pacheco R."/>
            <person name="Padilla G."/>
            <person name="Ferreira P."/>
            <person name="Barriuso J."/>
            <person name="Kellner H."/>
            <person name="Castanera R."/>
            <person name="Alfaro M."/>
            <person name="Ramirez L."/>
            <person name="Pisabarro A.G."/>
            <person name="Kuo A."/>
            <person name="Tritt A."/>
            <person name="Lipzen A."/>
            <person name="He G."/>
            <person name="Yan M."/>
            <person name="Ng V."/>
            <person name="Cullen D."/>
            <person name="Martin F."/>
            <person name="Rosso M.-N."/>
            <person name="Henrissat B."/>
            <person name="Hibbett D."/>
            <person name="Martinez A.T."/>
            <person name="Grigoriev I.V."/>
        </authorList>
    </citation>
    <scope>NUCLEOTIDE SEQUENCE</scope>
    <source>
        <strain evidence="4">CBS 247.69</strain>
    </source>
</reference>
<evidence type="ECO:0000256" key="2">
    <source>
        <dbReference type="ARBA" id="ARBA00023242"/>
    </source>
</evidence>
<dbReference type="OrthoDB" id="3364175at2759"/>
<gene>
    <name evidence="4" type="ORF">BDZ94DRAFT_548186</name>
</gene>
<organism evidence="4 5">
    <name type="scientific">Collybia nuda</name>
    <dbReference type="NCBI Taxonomy" id="64659"/>
    <lineage>
        <taxon>Eukaryota</taxon>
        <taxon>Fungi</taxon>
        <taxon>Dikarya</taxon>
        <taxon>Basidiomycota</taxon>
        <taxon>Agaricomycotina</taxon>
        <taxon>Agaricomycetes</taxon>
        <taxon>Agaricomycetidae</taxon>
        <taxon>Agaricales</taxon>
        <taxon>Tricholomatineae</taxon>
        <taxon>Clitocybaceae</taxon>
        <taxon>Collybia</taxon>
    </lineage>
</organism>
<dbReference type="GO" id="GO:0006351">
    <property type="term" value="P:DNA-templated transcription"/>
    <property type="evidence" value="ECO:0007669"/>
    <property type="project" value="InterPro"/>
</dbReference>
<name>A0A9P5YH43_9AGAR</name>
<dbReference type="InterPro" id="IPR007219">
    <property type="entry name" value="XnlR_reg_dom"/>
</dbReference>
<dbReference type="PANTHER" id="PTHR31001:SF87">
    <property type="entry name" value="COL-21"/>
    <property type="match status" value="1"/>
</dbReference>
<dbReference type="CDD" id="cd12148">
    <property type="entry name" value="fungal_TF_MHR"/>
    <property type="match status" value="1"/>
</dbReference>
<dbReference type="AlphaFoldDB" id="A0A9P5YH43"/>
<evidence type="ECO:0000256" key="1">
    <source>
        <dbReference type="ARBA" id="ARBA00004123"/>
    </source>
</evidence>
<dbReference type="Proteomes" id="UP000807353">
    <property type="component" value="Unassembled WGS sequence"/>
</dbReference>
<keyword evidence="2" id="KW-0539">Nucleus</keyword>
<keyword evidence="5" id="KW-1185">Reference proteome</keyword>
<dbReference type="InterPro" id="IPR050613">
    <property type="entry name" value="Sec_Metabolite_Reg"/>
</dbReference>
<feature type="domain" description="Xylanolytic transcriptional activator regulatory" evidence="3">
    <location>
        <begin position="218"/>
        <end position="292"/>
    </location>
</feature>
<comment type="caution">
    <text evidence="4">The sequence shown here is derived from an EMBL/GenBank/DDBJ whole genome shotgun (WGS) entry which is preliminary data.</text>
</comment>
<sequence>MGLEALLHLVQASNAVPGPAAHLALTGPAPDRNSHAVHVAAAALSQLSQQATPGTSSTNGPVAEFLQQIRGGNSHSSSDSSGLTDLRSHFPNHAITGHLLYHFFEHSSIPWLWSMIHKPVFDSYYVTFSSGQHPPSFDFIALLAMVCASSLQFLPKTPADQALFSDYGPGRDVLKRRLYEFSRSILVFNHSLSPSLEHVQALILLAIYQLNEGSLTGYYNSSAASIRMAQSLWMNQDVLPSWNLNPLEVDVRRKVWWTLFILDRQQCLILRRPYIIHENHCDITLPQIDERGPQQDPMEQVFLLLQIRWSKLISKMWDNCFAMYSPTYRDIFHIEEDIKRFELDLPSSFRLPTLQVATDHPCVLFQNRTLTLQIYHSRVLILRPFLLIRQVDKDSNSGDEMLVKLHIHARYVCLMIWQDPSSSFHLHRSTKFLEQ</sequence>
<evidence type="ECO:0000259" key="3">
    <source>
        <dbReference type="SMART" id="SM00906"/>
    </source>
</evidence>
<dbReference type="SMART" id="SM00906">
    <property type="entry name" value="Fungal_trans"/>
    <property type="match status" value="1"/>
</dbReference>
<evidence type="ECO:0000313" key="5">
    <source>
        <dbReference type="Proteomes" id="UP000807353"/>
    </source>
</evidence>
<dbReference type="EMBL" id="MU150231">
    <property type="protein sequence ID" value="KAF9468867.1"/>
    <property type="molecule type" value="Genomic_DNA"/>
</dbReference>
<dbReference type="GO" id="GO:0008270">
    <property type="term" value="F:zinc ion binding"/>
    <property type="evidence" value="ECO:0007669"/>
    <property type="project" value="InterPro"/>
</dbReference>
<accession>A0A9P5YH43</accession>
<dbReference type="GO" id="GO:0003677">
    <property type="term" value="F:DNA binding"/>
    <property type="evidence" value="ECO:0007669"/>
    <property type="project" value="InterPro"/>
</dbReference>
<comment type="subcellular location">
    <subcellularLocation>
        <location evidence="1">Nucleus</location>
    </subcellularLocation>
</comment>
<dbReference type="PANTHER" id="PTHR31001">
    <property type="entry name" value="UNCHARACTERIZED TRANSCRIPTIONAL REGULATORY PROTEIN"/>
    <property type="match status" value="1"/>
</dbReference>